<comment type="caution">
    <text evidence="1">The sequence shown here is derived from an EMBL/GenBank/DDBJ whole genome shotgun (WGS) entry which is preliminary data.</text>
</comment>
<dbReference type="EMBL" id="JADEXS010000224">
    <property type="protein sequence ID" value="MBE9024065.1"/>
    <property type="molecule type" value="Genomic_DNA"/>
</dbReference>
<evidence type="ECO:0000313" key="1">
    <source>
        <dbReference type="EMBL" id="MBE9024065.1"/>
    </source>
</evidence>
<protein>
    <submittedName>
        <fullName evidence="1">Uncharacterized protein</fullName>
    </submittedName>
</protein>
<organism evidence="1 2">
    <name type="scientific">Desmonostoc muscorum LEGE 12446</name>
    <dbReference type="NCBI Taxonomy" id="1828758"/>
    <lineage>
        <taxon>Bacteria</taxon>
        <taxon>Bacillati</taxon>
        <taxon>Cyanobacteriota</taxon>
        <taxon>Cyanophyceae</taxon>
        <taxon>Nostocales</taxon>
        <taxon>Nostocaceae</taxon>
        <taxon>Desmonostoc</taxon>
    </lineage>
</organism>
<dbReference type="Proteomes" id="UP000622533">
    <property type="component" value="Unassembled WGS sequence"/>
</dbReference>
<dbReference type="AlphaFoldDB" id="A0A8J6ZM73"/>
<accession>A0A8J6ZM73</accession>
<keyword evidence="2" id="KW-1185">Reference proteome</keyword>
<evidence type="ECO:0000313" key="2">
    <source>
        <dbReference type="Proteomes" id="UP000622533"/>
    </source>
</evidence>
<proteinExistence type="predicted"/>
<name>A0A8J6ZM73_DESMC</name>
<sequence>MRIPADNIQTAKQRMLDLIATAREAAERGVKPIIRTHSEFYASVLANNYSLFDWLVDPSIDRDDIRFILTAAKIPYLADIQNSEIENRNILSDFCCEGETSAGLGIAYLLESLALSIRSESKWKSNSIVLEVIPI</sequence>
<gene>
    <name evidence="1" type="ORF">IQ276_17000</name>
</gene>
<reference evidence="1" key="1">
    <citation type="submission" date="2020-10" db="EMBL/GenBank/DDBJ databases">
        <authorList>
            <person name="Castelo-Branco R."/>
            <person name="Eusebio N."/>
            <person name="Adriana R."/>
            <person name="Vieira A."/>
            <person name="Brugerolle De Fraissinette N."/>
            <person name="Rezende De Castro R."/>
            <person name="Schneider M.P."/>
            <person name="Vasconcelos V."/>
            <person name="Leao P.N."/>
        </authorList>
    </citation>
    <scope>NUCLEOTIDE SEQUENCE</scope>
    <source>
        <strain evidence="1">LEGE 12446</strain>
    </source>
</reference>